<dbReference type="Pfam" id="PF18678">
    <property type="entry name" value="AOC_like"/>
    <property type="match status" value="1"/>
</dbReference>
<dbReference type="Gene3D" id="2.40.480.10">
    <property type="entry name" value="Allene oxide cyclase-like"/>
    <property type="match status" value="1"/>
</dbReference>
<gene>
    <name evidence="3" type="ORF">SAMN05216252_102459</name>
</gene>
<sequence>MRRFKAMAPVAVTALAAVLAYGPLAQATSPDRDPGPHGDGETVIKLDDSVREFAAVDVGGPGMSLGDEAIGFSDFFQNGRKVGTGGFVCTVVSLQKSLRQCESTLRLAKGDITLQGFAPFIVSFPTRFTLAITGGTGAYRDARGYMDGVNIDTTHARLTVHVTR</sequence>
<evidence type="ECO:0000256" key="1">
    <source>
        <dbReference type="SAM" id="SignalP"/>
    </source>
</evidence>
<evidence type="ECO:0000313" key="3">
    <source>
        <dbReference type="EMBL" id="SNS04215.1"/>
    </source>
</evidence>
<dbReference type="InterPro" id="IPR044859">
    <property type="entry name" value="Allene_oxi_cyc_Dirigent"/>
</dbReference>
<feature type="signal peptide" evidence="1">
    <location>
        <begin position="1"/>
        <end position="27"/>
    </location>
</feature>
<protein>
    <recommendedName>
        <fullName evidence="2">Allene oxide cyclase barrel-like domain-containing protein</fullName>
    </recommendedName>
</protein>
<dbReference type="RefSeq" id="WP_143681529.1">
    <property type="nucleotide sequence ID" value="NZ_FZOF01000002.1"/>
</dbReference>
<organism evidence="3 4">
    <name type="scientific">Actinacidiphila glaucinigra</name>
    <dbReference type="NCBI Taxonomy" id="235986"/>
    <lineage>
        <taxon>Bacteria</taxon>
        <taxon>Bacillati</taxon>
        <taxon>Actinomycetota</taxon>
        <taxon>Actinomycetes</taxon>
        <taxon>Kitasatosporales</taxon>
        <taxon>Streptomycetaceae</taxon>
        <taxon>Actinacidiphila</taxon>
    </lineage>
</organism>
<accession>A0A239B8E8</accession>
<dbReference type="Proteomes" id="UP000198280">
    <property type="component" value="Unassembled WGS sequence"/>
</dbReference>
<name>A0A239B8E8_9ACTN</name>
<feature type="chain" id="PRO_5012624711" description="Allene oxide cyclase barrel-like domain-containing protein" evidence="1">
    <location>
        <begin position="28"/>
        <end position="164"/>
    </location>
</feature>
<dbReference type="GO" id="GO:0016853">
    <property type="term" value="F:isomerase activity"/>
    <property type="evidence" value="ECO:0007669"/>
    <property type="project" value="InterPro"/>
</dbReference>
<dbReference type="EMBL" id="FZOF01000002">
    <property type="protein sequence ID" value="SNS04215.1"/>
    <property type="molecule type" value="Genomic_DNA"/>
</dbReference>
<keyword evidence="4" id="KW-1185">Reference proteome</keyword>
<feature type="domain" description="Allene oxide cyclase barrel-like" evidence="2">
    <location>
        <begin position="57"/>
        <end position="160"/>
    </location>
</feature>
<dbReference type="OrthoDB" id="5195420at2"/>
<dbReference type="AlphaFoldDB" id="A0A239B8E8"/>
<dbReference type="InterPro" id="IPR041013">
    <property type="entry name" value="AOC-like"/>
</dbReference>
<reference evidence="3 4" key="1">
    <citation type="submission" date="2017-06" db="EMBL/GenBank/DDBJ databases">
        <authorList>
            <person name="Kim H.J."/>
            <person name="Triplett B.A."/>
        </authorList>
    </citation>
    <scope>NUCLEOTIDE SEQUENCE [LARGE SCALE GENOMIC DNA]</scope>
    <source>
        <strain evidence="3 4">CGMCC 4.1858</strain>
    </source>
</reference>
<evidence type="ECO:0000313" key="4">
    <source>
        <dbReference type="Proteomes" id="UP000198280"/>
    </source>
</evidence>
<proteinExistence type="predicted"/>
<evidence type="ECO:0000259" key="2">
    <source>
        <dbReference type="Pfam" id="PF18678"/>
    </source>
</evidence>
<dbReference type="GO" id="GO:0017000">
    <property type="term" value="P:antibiotic biosynthetic process"/>
    <property type="evidence" value="ECO:0007669"/>
    <property type="project" value="InterPro"/>
</dbReference>
<keyword evidence="1" id="KW-0732">Signal</keyword>